<accession>A0A0U9HKE6</accession>
<proteinExistence type="predicted"/>
<dbReference type="EMBL" id="DF237284">
    <property type="protein sequence ID" value="GAQ87166.1"/>
    <property type="molecule type" value="Genomic_DNA"/>
</dbReference>
<reference evidence="1 2" key="1">
    <citation type="journal article" date="2014" name="Nat. Commun.">
        <title>Klebsormidium flaccidum genome reveals primary factors for plant terrestrial adaptation.</title>
        <authorList>
            <person name="Hori K."/>
            <person name="Maruyama F."/>
            <person name="Fujisawa T."/>
            <person name="Togashi T."/>
            <person name="Yamamoto N."/>
            <person name="Seo M."/>
            <person name="Sato S."/>
            <person name="Yamada T."/>
            <person name="Mori H."/>
            <person name="Tajima N."/>
            <person name="Moriyama T."/>
            <person name="Ikeuchi M."/>
            <person name="Watanabe M."/>
            <person name="Wada H."/>
            <person name="Kobayashi K."/>
            <person name="Saito M."/>
            <person name="Masuda T."/>
            <person name="Sasaki-Sekimoto Y."/>
            <person name="Mashiguchi K."/>
            <person name="Awai K."/>
            <person name="Shimojima M."/>
            <person name="Masuda S."/>
            <person name="Iwai M."/>
            <person name="Nobusawa T."/>
            <person name="Narise T."/>
            <person name="Kondo S."/>
            <person name="Saito H."/>
            <person name="Sato R."/>
            <person name="Murakawa M."/>
            <person name="Ihara Y."/>
            <person name="Oshima-Yamada Y."/>
            <person name="Ohtaka K."/>
            <person name="Satoh M."/>
            <person name="Sonobe K."/>
            <person name="Ishii M."/>
            <person name="Ohtani R."/>
            <person name="Kanamori-Sato M."/>
            <person name="Honoki R."/>
            <person name="Miyazaki D."/>
            <person name="Mochizuki H."/>
            <person name="Umetsu J."/>
            <person name="Higashi K."/>
            <person name="Shibata D."/>
            <person name="Kamiya Y."/>
            <person name="Sato N."/>
            <person name="Nakamura Y."/>
            <person name="Tabata S."/>
            <person name="Ida S."/>
            <person name="Kurokawa K."/>
            <person name="Ohta H."/>
        </authorList>
    </citation>
    <scope>NUCLEOTIDE SEQUENCE [LARGE SCALE GENOMIC DNA]</scope>
    <source>
        <strain evidence="1 2">NIES-2285</strain>
    </source>
</reference>
<evidence type="ECO:0000313" key="1">
    <source>
        <dbReference type="EMBL" id="GAQ87166.1"/>
    </source>
</evidence>
<evidence type="ECO:0000313" key="2">
    <source>
        <dbReference type="Proteomes" id="UP000054558"/>
    </source>
</evidence>
<name>A0A0U9HKE6_KLENI</name>
<protein>
    <submittedName>
        <fullName evidence="1">Uncharacterized protein</fullName>
    </submittedName>
</protein>
<gene>
    <name evidence="1" type="ORF">KFL_003350160</name>
</gene>
<organism evidence="1 2">
    <name type="scientific">Klebsormidium nitens</name>
    <name type="common">Green alga</name>
    <name type="synonym">Ulothrix nitens</name>
    <dbReference type="NCBI Taxonomy" id="105231"/>
    <lineage>
        <taxon>Eukaryota</taxon>
        <taxon>Viridiplantae</taxon>
        <taxon>Streptophyta</taxon>
        <taxon>Klebsormidiophyceae</taxon>
        <taxon>Klebsormidiales</taxon>
        <taxon>Klebsormidiaceae</taxon>
        <taxon>Klebsormidium</taxon>
    </lineage>
</organism>
<sequence>MDLVLLERSIVYIRNIKQVIAKVEEVGFIGPKIFRATTASWHRFGNHHAHWQAVLEEEQSFVTSRYTVAVFNKHVIPIFKAAGWSIVDAYTSTTARPDATQSSPKQNKAAMVHFEPDVAHLHNRQMLGLTLLQRCPNVLKRECSLLVQ</sequence>
<dbReference type="AlphaFoldDB" id="A0A0U9HKE6"/>
<keyword evidence="2" id="KW-1185">Reference proteome</keyword>
<dbReference type="Proteomes" id="UP000054558">
    <property type="component" value="Unassembled WGS sequence"/>
</dbReference>